<evidence type="ECO:0000256" key="1">
    <source>
        <dbReference type="ARBA" id="ARBA00010692"/>
    </source>
</evidence>
<dbReference type="AlphaFoldDB" id="A0A510GAE0"/>
<feature type="transmembrane region" description="Helical" evidence="3">
    <location>
        <begin position="127"/>
        <end position="150"/>
    </location>
</feature>
<dbReference type="Proteomes" id="UP000321183">
    <property type="component" value="Chromosome"/>
</dbReference>
<name>A0A510GAE0_9RICK</name>
<keyword evidence="2" id="KW-1003">Cell membrane</keyword>
<dbReference type="Gene3D" id="1.10.1760.20">
    <property type="match status" value="1"/>
</dbReference>
<protein>
    <recommendedName>
        <fullName evidence="2">Biotin transporter</fullName>
    </recommendedName>
</protein>
<sequence>MNSLLKVLHPNRVVEDLNTNSYALDIVKIIMGVAAIFASSQISIPIKPVAITMHSVILYIIAFTYSPRLSFLTILTFIFVGIMGLPVFCKFSSGINYFLGAAGGYYFGFLIGTPVMSALKDKLAENFVNVTIICIIGHTIFYLFGVSWLASMIGLKQAIYSGFIIFIPSGLAKLFVFSSLFSYVKNKGSVYKNLK</sequence>
<comment type="similarity">
    <text evidence="1 2">Belongs to the BioY family.</text>
</comment>
<dbReference type="InterPro" id="IPR003784">
    <property type="entry name" value="BioY"/>
</dbReference>
<feature type="transmembrane region" description="Helical" evidence="3">
    <location>
        <begin position="162"/>
        <end position="184"/>
    </location>
</feature>
<dbReference type="EMBL" id="AP019563">
    <property type="protein sequence ID" value="BBJ31724.1"/>
    <property type="molecule type" value="Genomic_DNA"/>
</dbReference>
<keyword evidence="3" id="KW-1133">Transmembrane helix</keyword>
<dbReference type="PIRSF" id="PIRSF016661">
    <property type="entry name" value="BioY"/>
    <property type="match status" value="1"/>
</dbReference>
<keyword evidence="5" id="KW-1185">Reference proteome</keyword>
<feature type="transmembrane region" description="Helical" evidence="3">
    <location>
        <begin position="71"/>
        <end position="88"/>
    </location>
</feature>
<feature type="transmembrane region" description="Helical" evidence="3">
    <location>
        <begin position="20"/>
        <end position="39"/>
    </location>
</feature>
<evidence type="ECO:0000256" key="3">
    <source>
        <dbReference type="SAM" id="Phobius"/>
    </source>
</evidence>
<evidence type="ECO:0000313" key="5">
    <source>
        <dbReference type="Proteomes" id="UP000321183"/>
    </source>
</evidence>
<reference evidence="4 5" key="1">
    <citation type="submission" date="2019-04" db="EMBL/GenBank/DDBJ databases">
        <title>Draft genome sequence of Rickettsia asiatica Maytaro1284.</title>
        <authorList>
            <person name="Thu M."/>
            <person name="Qiu Y."/>
            <person name="Nakao R."/>
        </authorList>
    </citation>
    <scope>NUCLEOTIDE SEQUENCE [LARGE SCALE GENOMIC DNA]</scope>
    <source>
        <strain evidence="4 5">Maytaro1284</strain>
    </source>
</reference>
<dbReference type="KEGG" id="ras:RAS_08330"/>
<keyword evidence="3" id="KW-0812">Transmembrane</keyword>
<feature type="transmembrane region" description="Helical" evidence="3">
    <location>
        <begin position="95"/>
        <end position="115"/>
    </location>
</feature>
<gene>
    <name evidence="4" type="primary">bioY</name>
    <name evidence="4" type="ORF">RAS_08330</name>
</gene>
<dbReference type="Pfam" id="PF02632">
    <property type="entry name" value="BioY"/>
    <property type="match status" value="1"/>
</dbReference>
<organism evidence="4 5">
    <name type="scientific">Rickettsia asiatica</name>
    <dbReference type="NCBI Taxonomy" id="238800"/>
    <lineage>
        <taxon>Bacteria</taxon>
        <taxon>Pseudomonadati</taxon>
        <taxon>Pseudomonadota</taxon>
        <taxon>Alphaproteobacteria</taxon>
        <taxon>Rickettsiales</taxon>
        <taxon>Rickettsiaceae</taxon>
        <taxon>Rickettsieae</taxon>
        <taxon>Rickettsia</taxon>
        <taxon>spotted fever group</taxon>
    </lineage>
</organism>
<dbReference type="PANTHER" id="PTHR34295:SF1">
    <property type="entry name" value="BIOTIN TRANSPORTER BIOY"/>
    <property type="match status" value="1"/>
</dbReference>
<keyword evidence="2" id="KW-0813">Transport</keyword>
<proteinExistence type="inferred from homology"/>
<keyword evidence="2 3" id="KW-0472">Membrane</keyword>
<accession>A0A510GAE0</accession>
<dbReference type="RefSeq" id="WP_147142659.1">
    <property type="nucleotide sequence ID" value="NZ_AP019563.1"/>
</dbReference>
<comment type="subcellular location">
    <subcellularLocation>
        <location evidence="2">Cell membrane</location>
        <topology evidence="2">Multi-pass membrane protein</topology>
    </subcellularLocation>
</comment>
<dbReference type="GO" id="GO:0015225">
    <property type="term" value="F:biotin transmembrane transporter activity"/>
    <property type="evidence" value="ECO:0007669"/>
    <property type="project" value="UniProtKB-UniRule"/>
</dbReference>
<dbReference type="PANTHER" id="PTHR34295">
    <property type="entry name" value="BIOTIN TRANSPORTER BIOY"/>
    <property type="match status" value="1"/>
</dbReference>
<dbReference type="GO" id="GO:0005886">
    <property type="term" value="C:plasma membrane"/>
    <property type="evidence" value="ECO:0007669"/>
    <property type="project" value="UniProtKB-SubCell"/>
</dbReference>
<evidence type="ECO:0000256" key="2">
    <source>
        <dbReference type="PIRNR" id="PIRNR016661"/>
    </source>
</evidence>
<evidence type="ECO:0000313" key="4">
    <source>
        <dbReference type="EMBL" id="BBJ31724.1"/>
    </source>
</evidence>